<comment type="caution">
    <text evidence="4">The sequence shown here is derived from an EMBL/GenBank/DDBJ whole genome shotgun (WGS) entry which is preliminary data.</text>
</comment>
<dbReference type="PRINTS" id="PR00040">
    <property type="entry name" value="HTHMERR"/>
</dbReference>
<keyword evidence="2" id="KW-0175">Coiled coil</keyword>
<feature type="coiled-coil region" evidence="2">
    <location>
        <begin position="91"/>
        <end position="118"/>
    </location>
</feature>
<dbReference type="CDD" id="cd04784">
    <property type="entry name" value="HTH_CadR-PbrR"/>
    <property type="match status" value="1"/>
</dbReference>
<accession>W9VAG0</accession>
<organism evidence="4 5">
    <name type="scientific">Imhoffiella purpurea</name>
    <dbReference type="NCBI Taxonomy" id="1249627"/>
    <lineage>
        <taxon>Bacteria</taxon>
        <taxon>Pseudomonadati</taxon>
        <taxon>Pseudomonadota</taxon>
        <taxon>Gammaproteobacteria</taxon>
        <taxon>Chromatiales</taxon>
        <taxon>Chromatiaceae</taxon>
        <taxon>Imhoffiella</taxon>
    </lineage>
</organism>
<name>W9VAG0_9GAMM</name>
<sequence>MRIGELGAAAGVEVETIRYYEKRGLLPEPGRGANGYRMYAQTHLERLAFIRHCRALDMSLDDIGRLLELTAHPEAECRDVGRLIDGQLIRVRERLNSLHALERQLQFLRARCSSREQTGNCGILHELIAASQGEPCVCHSTEEKAKSRRICGSTGFYCKR</sequence>
<dbReference type="Proteomes" id="UP000019460">
    <property type="component" value="Unassembled WGS sequence"/>
</dbReference>
<dbReference type="GO" id="GO:0045893">
    <property type="term" value="P:positive regulation of DNA-templated transcription"/>
    <property type="evidence" value="ECO:0007669"/>
    <property type="project" value="InterPro"/>
</dbReference>
<dbReference type="GO" id="GO:0003700">
    <property type="term" value="F:DNA-binding transcription factor activity"/>
    <property type="evidence" value="ECO:0007669"/>
    <property type="project" value="InterPro"/>
</dbReference>
<dbReference type="NCBIfam" id="TIGR02047">
    <property type="entry name" value="CadR-PbrR"/>
    <property type="match status" value="1"/>
</dbReference>
<evidence type="ECO:0000313" key="5">
    <source>
        <dbReference type="Proteomes" id="UP000019460"/>
    </source>
</evidence>
<dbReference type="PATRIC" id="fig|1249627.3.peg.777"/>
<keyword evidence="5" id="KW-1185">Reference proteome</keyword>
<feature type="domain" description="HTH merR-type" evidence="3">
    <location>
        <begin position="1"/>
        <end position="69"/>
    </location>
</feature>
<dbReference type="AlphaFoldDB" id="W9VAG0"/>
<dbReference type="eggNOG" id="COG0789">
    <property type="taxonomic scope" value="Bacteria"/>
</dbReference>
<dbReference type="OrthoDB" id="9808480at2"/>
<dbReference type="PANTHER" id="PTHR30204">
    <property type="entry name" value="REDOX-CYCLING DRUG-SENSING TRANSCRIPTIONAL ACTIVATOR SOXR"/>
    <property type="match status" value="1"/>
</dbReference>
<dbReference type="PROSITE" id="PS50937">
    <property type="entry name" value="HTH_MERR_2"/>
    <property type="match status" value="1"/>
</dbReference>
<dbReference type="InterPro" id="IPR047057">
    <property type="entry name" value="MerR_fam"/>
</dbReference>
<evidence type="ECO:0000256" key="2">
    <source>
        <dbReference type="SAM" id="Coils"/>
    </source>
</evidence>
<evidence type="ECO:0000259" key="3">
    <source>
        <dbReference type="PROSITE" id="PS50937"/>
    </source>
</evidence>
<reference evidence="4 5" key="1">
    <citation type="submission" date="2012-11" db="EMBL/GenBank/DDBJ databases">
        <title>Genome assembly of Thiorhodococcus sp. AK35.</title>
        <authorList>
            <person name="Nupur N."/>
            <person name="Khatri I."/>
            <person name="Subramanian S."/>
            <person name="Pinnaka A."/>
        </authorList>
    </citation>
    <scope>NUCLEOTIDE SEQUENCE [LARGE SCALE GENOMIC DNA]</scope>
    <source>
        <strain evidence="4 5">AK35</strain>
    </source>
</reference>
<dbReference type="STRING" id="1249627.D779_0151"/>
<dbReference type="InterPro" id="IPR011791">
    <property type="entry name" value="CadR-PbrR"/>
</dbReference>
<dbReference type="GO" id="GO:0046872">
    <property type="term" value="F:metal ion binding"/>
    <property type="evidence" value="ECO:0007669"/>
    <property type="project" value="InterPro"/>
</dbReference>
<proteinExistence type="predicted"/>
<keyword evidence="1" id="KW-0238">DNA-binding</keyword>
<protein>
    <submittedName>
        <fullName evidence="4">Transcriptional regulator, MerR family</fullName>
    </submittedName>
</protein>
<dbReference type="PANTHER" id="PTHR30204:SF92">
    <property type="entry name" value="HTH-TYPE TRANSCRIPTIONAL REGULATOR ZNTR"/>
    <property type="match status" value="1"/>
</dbReference>
<dbReference type="Pfam" id="PF13411">
    <property type="entry name" value="MerR_1"/>
    <property type="match status" value="1"/>
</dbReference>
<dbReference type="InterPro" id="IPR000551">
    <property type="entry name" value="MerR-type_HTH_dom"/>
</dbReference>
<evidence type="ECO:0000256" key="1">
    <source>
        <dbReference type="ARBA" id="ARBA00023125"/>
    </source>
</evidence>
<evidence type="ECO:0000313" key="4">
    <source>
        <dbReference type="EMBL" id="EXJ16419.1"/>
    </source>
</evidence>
<dbReference type="GO" id="GO:0003677">
    <property type="term" value="F:DNA binding"/>
    <property type="evidence" value="ECO:0007669"/>
    <property type="project" value="UniProtKB-KW"/>
</dbReference>
<dbReference type="SMART" id="SM00422">
    <property type="entry name" value="HTH_MERR"/>
    <property type="match status" value="1"/>
</dbReference>
<dbReference type="EMBL" id="AONC01000011">
    <property type="protein sequence ID" value="EXJ16419.1"/>
    <property type="molecule type" value="Genomic_DNA"/>
</dbReference>
<dbReference type="InterPro" id="IPR009061">
    <property type="entry name" value="DNA-bd_dom_put_sf"/>
</dbReference>
<gene>
    <name evidence="4" type="ORF">D779_0151</name>
</gene>
<dbReference type="Gene3D" id="1.10.1660.10">
    <property type="match status" value="1"/>
</dbReference>
<dbReference type="SUPFAM" id="SSF46955">
    <property type="entry name" value="Putative DNA-binding domain"/>
    <property type="match status" value="1"/>
</dbReference>
<dbReference type="RefSeq" id="WP_081763313.1">
    <property type="nucleotide sequence ID" value="NZ_AONC01000011.1"/>
</dbReference>